<proteinExistence type="predicted"/>
<organism evidence="1">
    <name type="scientific">viral metagenome</name>
    <dbReference type="NCBI Taxonomy" id="1070528"/>
    <lineage>
        <taxon>unclassified sequences</taxon>
        <taxon>metagenomes</taxon>
        <taxon>organismal metagenomes</taxon>
    </lineage>
</organism>
<sequence length="126" mass="14273">MNGQWHGIRAFPSDEPPAVIVAPQDNYAKMPVWELANLSKRRGLSYTQPNKNIFIEKLREQDASGSVPAVQVLSHNGPIDFGRLNWCELYEICHKFKVPLSDGGKRWRKSALVEVLRKHIAAEPVL</sequence>
<evidence type="ECO:0000313" key="1">
    <source>
        <dbReference type="EMBL" id="QHS86497.1"/>
    </source>
</evidence>
<name>A0A6C0B2P8_9ZZZZ</name>
<dbReference type="EMBL" id="MN739057">
    <property type="protein sequence ID" value="QHS86497.1"/>
    <property type="molecule type" value="Genomic_DNA"/>
</dbReference>
<dbReference type="AlphaFoldDB" id="A0A6C0B2P8"/>
<reference evidence="1" key="1">
    <citation type="journal article" date="2020" name="Nature">
        <title>Giant virus diversity and host interactions through global metagenomics.</title>
        <authorList>
            <person name="Schulz F."/>
            <person name="Roux S."/>
            <person name="Paez-Espino D."/>
            <person name="Jungbluth S."/>
            <person name="Walsh D.A."/>
            <person name="Denef V.J."/>
            <person name="McMahon K.D."/>
            <person name="Konstantinidis K.T."/>
            <person name="Eloe-Fadrosh E.A."/>
            <person name="Kyrpides N.C."/>
            <person name="Woyke T."/>
        </authorList>
    </citation>
    <scope>NUCLEOTIDE SEQUENCE</scope>
    <source>
        <strain evidence="1">GVMAG-M-3300009187-29</strain>
    </source>
</reference>
<protein>
    <submittedName>
        <fullName evidence="1">Uncharacterized protein</fullName>
    </submittedName>
</protein>
<accession>A0A6C0B2P8</accession>